<dbReference type="EMBL" id="CAJVQB010041867">
    <property type="protein sequence ID" value="CAG8829911.1"/>
    <property type="molecule type" value="Genomic_DNA"/>
</dbReference>
<dbReference type="PANTHER" id="PTHR47969:SF15">
    <property type="entry name" value="CHROMOSOME-ASSOCIATED KINESIN KIF4A-RELATED"/>
    <property type="match status" value="1"/>
</dbReference>
<dbReference type="InterPro" id="IPR019821">
    <property type="entry name" value="Kinesin_motor_CS"/>
</dbReference>
<dbReference type="Proteomes" id="UP000789901">
    <property type="component" value="Unassembled WGS sequence"/>
</dbReference>
<dbReference type="PROSITE" id="PS50067">
    <property type="entry name" value="KINESIN_MOTOR_2"/>
    <property type="match status" value="1"/>
</dbReference>
<evidence type="ECO:0000313" key="9">
    <source>
        <dbReference type="Proteomes" id="UP000789901"/>
    </source>
</evidence>
<gene>
    <name evidence="8" type="ORF">GMARGA_LOCUS30119</name>
</gene>
<dbReference type="PANTHER" id="PTHR47969">
    <property type="entry name" value="CHROMOSOME-ASSOCIATED KINESIN KIF4A-RELATED"/>
    <property type="match status" value="1"/>
</dbReference>
<evidence type="ECO:0000259" key="7">
    <source>
        <dbReference type="PROSITE" id="PS50067"/>
    </source>
</evidence>
<keyword evidence="4" id="KW-0067">ATP-binding</keyword>
<comment type="subcellular location">
    <subcellularLocation>
        <location evidence="1">Cytoplasm</location>
    </subcellularLocation>
</comment>
<keyword evidence="5" id="KW-0175">Coiled coil</keyword>
<sequence>MNQKSSRSYTIFSVTMIQHKFISNTGGGSRSITPEISELKSGIRSLSRSSSRLSNKKSDDSSSEWISVTSKFHFVDLAGSERDRVKEGISINSGLLALGNIIFALGRETLSFQYQSRLKRSSIPLLINMALNHSNQNHKDLEALKDQLT</sequence>
<evidence type="ECO:0000256" key="1">
    <source>
        <dbReference type="ARBA" id="ARBA00004496"/>
    </source>
</evidence>
<evidence type="ECO:0000313" key="8">
    <source>
        <dbReference type="EMBL" id="CAG8829911.1"/>
    </source>
</evidence>
<keyword evidence="9" id="KW-1185">Reference proteome</keyword>
<name>A0ABN7WEQ4_GIGMA</name>
<dbReference type="SUPFAM" id="SSF52540">
    <property type="entry name" value="P-loop containing nucleoside triphosphate hydrolases"/>
    <property type="match status" value="1"/>
</dbReference>
<organism evidence="8 9">
    <name type="scientific">Gigaspora margarita</name>
    <dbReference type="NCBI Taxonomy" id="4874"/>
    <lineage>
        <taxon>Eukaryota</taxon>
        <taxon>Fungi</taxon>
        <taxon>Fungi incertae sedis</taxon>
        <taxon>Mucoromycota</taxon>
        <taxon>Glomeromycotina</taxon>
        <taxon>Glomeromycetes</taxon>
        <taxon>Diversisporales</taxon>
        <taxon>Gigasporaceae</taxon>
        <taxon>Gigaspora</taxon>
    </lineage>
</organism>
<evidence type="ECO:0000256" key="2">
    <source>
        <dbReference type="ARBA" id="ARBA00022490"/>
    </source>
</evidence>
<dbReference type="InterPro" id="IPR001752">
    <property type="entry name" value="Kinesin_motor_dom"/>
</dbReference>
<evidence type="ECO:0000256" key="4">
    <source>
        <dbReference type="ARBA" id="ARBA00022840"/>
    </source>
</evidence>
<reference evidence="8 9" key="1">
    <citation type="submission" date="2021-06" db="EMBL/GenBank/DDBJ databases">
        <authorList>
            <person name="Kallberg Y."/>
            <person name="Tangrot J."/>
            <person name="Rosling A."/>
        </authorList>
    </citation>
    <scope>NUCLEOTIDE SEQUENCE [LARGE SCALE GENOMIC DNA]</scope>
    <source>
        <strain evidence="8 9">120-4 pot B 10/14</strain>
    </source>
</reference>
<comment type="similarity">
    <text evidence="6">Belongs to the TRAFAC class myosin-kinesin ATPase superfamily. Kinesin family.</text>
</comment>
<dbReference type="Pfam" id="PF00225">
    <property type="entry name" value="Kinesin"/>
    <property type="match status" value="1"/>
</dbReference>
<dbReference type="InterPro" id="IPR036961">
    <property type="entry name" value="Kinesin_motor_dom_sf"/>
</dbReference>
<evidence type="ECO:0000256" key="5">
    <source>
        <dbReference type="ARBA" id="ARBA00023054"/>
    </source>
</evidence>
<proteinExistence type="inferred from homology"/>
<comment type="caution">
    <text evidence="6">Lacks conserved residue(s) required for the propagation of feature annotation.</text>
</comment>
<evidence type="ECO:0000256" key="3">
    <source>
        <dbReference type="ARBA" id="ARBA00022741"/>
    </source>
</evidence>
<dbReference type="InterPro" id="IPR027417">
    <property type="entry name" value="P-loop_NTPase"/>
</dbReference>
<accession>A0ABN7WEQ4</accession>
<keyword evidence="3" id="KW-0547">Nucleotide-binding</keyword>
<evidence type="ECO:0000256" key="6">
    <source>
        <dbReference type="PROSITE-ProRule" id="PRU00283"/>
    </source>
</evidence>
<comment type="caution">
    <text evidence="8">The sequence shown here is derived from an EMBL/GenBank/DDBJ whole genome shotgun (WGS) entry which is preliminary data.</text>
</comment>
<dbReference type="InterPro" id="IPR027640">
    <property type="entry name" value="Kinesin-like_fam"/>
</dbReference>
<dbReference type="Gene3D" id="3.40.850.10">
    <property type="entry name" value="Kinesin motor domain"/>
    <property type="match status" value="1"/>
</dbReference>
<feature type="domain" description="Kinesin motor" evidence="7">
    <location>
        <begin position="1"/>
        <end position="149"/>
    </location>
</feature>
<protein>
    <submittedName>
        <fullName evidence="8">35453_t:CDS:1</fullName>
    </submittedName>
</protein>
<dbReference type="PROSITE" id="PS00411">
    <property type="entry name" value="KINESIN_MOTOR_1"/>
    <property type="match status" value="1"/>
</dbReference>
<keyword evidence="2" id="KW-0963">Cytoplasm</keyword>